<proteinExistence type="predicted"/>
<dbReference type="InterPro" id="IPR008840">
    <property type="entry name" value="Sipho_Gp157"/>
</dbReference>
<accession>A0A2Z6EVU0</accession>
<name>A0A2Z6EVU0_9BURK</name>
<dbReference type="Pfam" id="PF05565">
    <property type="entry name" value="Sipho_Gp157"/>
    <property type="match status" value="1"/>
</dbReference>
<dbReference type="Proteomes" id="UP000282597">
    <property type="component" value="Chromosome"/>
</dbReference>
<evidence type="ECO:0000313" key="1">
    <source>
        <dbReference type="EMBL" id="BBE09580.1"/>
    </source>
</evidence>
<dbReference type="EMBL" id="AP018150">
    <property type="protein sequence ID" value="BBE09580.1"/>
    <property type="molecule type" value="Genomic_DNA"/>
</dbReference>
<dbReference type="AlphaFoldDB" id="A0A2Z6EVU0"/>
<sequence>MKTSLYILAAEYREAADKLTDLDLDEQTLSDTLESIAGGLDTKAENLAKLIRELKSHEERASTEAKRIQERAQRFTSRREWLSEYLKDSLIHAGRLKIEMPYFTVSVRKNPAAVVIDDEKALPRDYWVTPTPESRPDKKRIAQALKEGLSVPGARSVSGQSLQIK</sequence>
<dbReference type="KEGG" id="mcys:MCB1EB_1419"/>
<gene>
    <name evidence="1" type="ORF">MCB1EB_1419</name>
</gene>
<organism evidence="1 2">
    <name type="scientific">Mycoavidus cysteinexigens</name>
    <dbReference type="NCBI Taxonomy" id="1553431"/>
    <lineage>
        <taxon>Bacteria</taxon>
        <taxon>Pseudomonadati</taxon>
        <taxon>Pseudomonadota</taxon>
        <taxon>Betaproteobacteria</taxon>
        <taxon>Burkholderiales</taxon>
        <taxon>Burkholderiaceae</taxon>
        <taxon>Mycoavidus</taxon>
    </lineage>
</organism>
<reference evidence="1 2" key="1">
    <citation type="journal article" date="2018" name="Microbes Environ.">
        <title>Comparative Genomic Insights into Endofungal Lifestyles of Two Bacterial Endosymbionts, Mycoavidus cysteinexigens and Burkholderia rhizoxinica.</title>
        <authorList>
            <person name="Sharmin D."/>
            <person name="Guo Y."/>
            <person name="Nishizawa T."/>
            <person name="Ohshima S."/>
            <person name="Sato Y."/>
            <person name="Takashima Y."/>
            <person name="Narisawa K."/>
            <person name="Ohta H."/>
        </authorList>
    </citation>
    <scope>NUCLEOTIDE SEQUENCE [LARGE SCALE GENOMIC DNA]</scope>
    <source>
        <strain evidence="1 2">B1-EB</strain>
    </source>
</reference>
<keyword evidence="2" id="KW-1185">Reference proteome</keyword>
<dbReference type="RefSeq" id="WP_045361721.1">
    <property type="nucleotide sequence ID" value="NZ_AP018150.1"/>
</dbReference>
<evidence type="ECO:0000313" key="2">
    <source>
        <dbReference type="Proteomes" id="UP000282597"/>
    </source>
</evidence>
<protein>
    <submittedName>
        <fullName evidence="1">Phage protein</fullName>
    </submittedName>
</protein>